<reference evidence="3" key="2">
    <citation type="journal article" date="2016" name="Sci. Rep.">
        <title>Dictyocaulus viviparus genome, variome and transcriptome elucidate lungworm biology and support future intervention.</title>
        <authorList>
            <person name="McNulty S.N."/>
            <person name="Strube C."/>
            <person name="Rosa B.A."/>
            <person name="Martin J.C."/>
            <person name="Tyagi R."/>
            <person name="Choi Y.J."/>
            <person name="Wang Q."/>
            <person name="Hallsworth Pepin K."/>
            <person name="Zhang X."/>
            <person name="Ozersky P."/>
            <person name="Wilson R.K."/>
            <person name="Sternberg P.W."/>
            <person name="Gasser R.B."/>
            <person name="Mitreva M."/>
        </authorList>
    </citation>
    <scope>NUCLEOTIDE SEQUENCE [LARGE SCALE GENOMIC DNA]</scope>
    <source>
        <strain evidence="3">HannoverDv2000</strain>
    </source>
</reference>
<keyword evidence="1" id="KW-0812">Transmembrane</keyword>
<dbReference type="STRING" id="29172.A0A0D8XRP0"/>
<evidence type="ECO:0000256" key="1">
    <source>
        <dbReference type="SAM" id="Phobius"/>
    </source>
</evidence>
<keyword evidence="1" id="KW-1133">Transmembrane helix</keyword>
<dbReference type="AlphaFoldDB" id="A0A0D8XRP0"/>
<dbReference type="Proteomes" id="UP000053766">
    <property type="component" value="Unassembled WGS sequence"/>
</dbReference>
<protein>
    <submittedName>
        <fullName evidence="2">NADH-ubiquinone oxidoreductase ASHI subunit</fullName>
    </submittedName>
</protein>
<keyword evidence="1" id="KW-0472">Membrane</keyword>
<dbReference type="OrthoDB" id="2014058at2759"/>
<proteinExistence type="predicted"/>
<organism evidence="2 3">
    <name type="scientific">Dictyocaulus viviparus</name>
    <name type="common">Bovine lungworm</name>
    <dbReference type="NCBI Taxonomy" id="29172"/>
    <lineage>
        <taxon>Eukaryota</taxon>
        <taxon>Metazoa</taxon>
        <taxon>Ecdysozoa</taxon>
        <taxon>Nematoda</taxon>
        <taxon>Chromadorea</taxon>
        <taxon>Rhabditida</taxon>
        <taxon>Rhabditina</taxon>
        <taxon>Rhabditomorpha</taxon>
        <taxon>Strongyloidea</taxon>
        <taxon>Metastrongylidae</taxon>
        <taxon>Dictyocaulus</taxon>
    </lineage>
</organism>
<evidence type="ECO:0000313" key="2">
    <source>
        <dbReference type="EMBL" id="KJH47323.1"/>
    </source>
</evidence>
<dbReference type="InterPro" id="IPR008699">
    <property type="entry name" value="NDUFB8"/>
</dbReference>
<keyword evidence="2" id="KW-0830">Ubiquinone</keyword>
<dbReference type="EMBL" id="KN716313">
    <property type="protein sequence ID" value="KJH47323.1"/>
    <property type="molecule type" value="Genomic_DNA"/>
</dbReference>
<keyword evidence="3" id="KW-1185">Reference proteome</keyword>
<dbReference type="Pfam" id="PF05821">
    <property type="entry name" value="NDUF_B8"/>
    <property type="match status" value="1"/>
</dbReference>
<sequence length="172" mass="20267">MLRKLSQRSFHTSRILSMRGPLTFPGWYPRDHKPGPYPVTDEERRAAAMKYGLRPEDYKPIDQDDVVRYAGDYPDFGIVTYLHKDPYESWTDRLNRRNWGEMVSMDMMRHRGDRMSFTGLDEDDFTLVRTIIIFMKVLVPMGLIMWYCSDADPSALHWKNPSVGYTPFAVQY</sequence>
<evidence type="ECO:0000313" key="3">
    <source>
        <dbReference type="Proteomes" id="UP000053766"/>
    </source>
</evidence>
<dbReference type="PANTHER" id="PTHR12840:SF1">
    <property type="entry name" value="NADH DEHYDROGENASE [UBIQUINONE] 1 BETA SUBCOMPLEX SUBUNIT 8, MITOCHONDRIAL"/>
    <property type="match status" value="1"/>
</dbReference>
<feature type="transmembrane region" description="Helical" evidence="1">
    <location>
        <begin position="127"/>
        <end position="147"/>
    </location>
</feature>
<gene>
    <name evidence="2" type="ORF">DICVIV_06624</name>
</gene>
<name>A0A0D8XRP0_DICVI</name>
<dbReference type="PANTHER" id="PTHR12840">
    <property type="entry name" value="NADH-UBIQUINONE OXIDOREDUCTASE ASHI SUBUNIT"/>
    <property type="match status" value="1"/>
</dbReference>
<reference evidence="2 3" key="1">
    <citation type="submission" date="2013-11" db="EMBL/GenBank/DDBJ databases">
        <title>Draft genome of the bovine lungworm Dictyocaulus viviparus.</title>
        <authorList>
            <person name="Mitreva M."/>
        </authorList>
    </citation>
    <scope>NUCLEOTIDE SEQUENCE [LARGE SCALE GENOMIC DNA]</scope>
    <source>
        <strain evidence="2 3">HannoverDv2000</strain>
    </source>
</reference>
<dbReference type="GO" id="GO:0005739">
    <property type="term" value="C:mitochondrion"/>
    <property type="evidence" value="ECO:0007669"/>
    <property type="project" value="InterPro"/>
</dbReference>
<accession>A0A0D8XRP0</accession>